<dbReference type="GO" id="GO:0005886">
    <property type="term" value="C:plasma membrane"/>
    <property type="evidence" value="ECO:0007669"/>
    <property type="project" value="UniProtKB-SubCell"/>
</dbReference>
<dbReference type="EMBL" id="LVCN01000005">
    <property type="protein sequence ID" value="KYL36970.1"/>
    <property type="molecule type" value="Genomic_DNA"/>
</dbReference>
<evidence type="ECO:0000256" key="1">
    <source>
        <dbReference type="ARBA" id="ARBA00004651"/>
    </source>
</evidence>
<sequence>MKYFLSSAIILLCLAAGKLIMHFIDASFPAPLLAMVILLVLLLSGIVKEQQLTPCASPILNVMPIFFIPAGVGFIEHLGLIKTHWPFLTTVMIIVPLSSLILVASVVGHFKGTENNE</sequence>
<evidence type="ECO:0000256" key="5">
    <source>
        <dbReference type="ARBA" id="ARBA00023136"/>
    </source>
</evidence>
<proteinExistence type="predicted"/>
<dbReference type="Proteomes" id="UP000075763">
    <property type="component" value="Unassembled WGS sequence"/>
</dbReference>
<evidence type="ECO:0000313" key="7">
    <source>
        <dbReference type="EMBL" id="KYL36970.1"/>
    </source>
</evidence>
<organism evidence="7 8">
    <name type="scientific">Pseudoalteromonas tetraodonis</name>
    <dbReference type="NCBI Taxonomy" id="43659"/>
    <lineage>
        <taxon>Bacteria</taxon>
        <taxon>Pseudomonadati</taxon>
        <taxon>Pseudomonadota</taxon>
        <taxon>Gammaproteobacteria</taxon>
        <taxon>Alteromonadales</taxon>
        <taxon>Pseudoalteromonadaceae</taxon>
        <taxon>Pseudoalteromonas</taxon>
    </lineage>
</organism>
<accession>A0ABD4ETH6</accession>
<comment type="caution">
    <text evidence="7">The sequence shown here is derived from an EMBL/GenBank/DDBJ whole genome shotgun (WGS) entry which is preliminary data.</text>
</comment>
<feature type="transmembrane region" description="Helical" evidence="6">
    <location>
        <begin position="59"/>
        <end position="81"/>
    </location>
</feature>
<evidence type="ECO:0000256" key="6">
    <source>
        <dbReference type="SAM" id="Phobius"/>
    </source>
</evidence>
<evidence type="ECO:0000256" key="3">
    <source>
        <dbReference type="ARBA" id="ARBA00022692"/>
    </source>
</evidence>
<name>A0ABD4ETH6_9GAMM</name>
<keyword evidence="4 6" id="KW-1133">Transmembrane helix</keyword>
<keyword evidence="3 6" id="KW-0812">Transmembrane</keyword>
<keyword evidence="5 6" id="KW-0472">Membrane</keyword>
<comment type="subcellular location">
    <subcellularLocation>
        <location evidence="1">Cell membrane</location>
        <topology evidence="1">Multi-pass membrane protein</topology>
    </subcellularLocation>
</comment>
<dbReference type="PANTHER" id="PTHR33931:SF2">
    <property type="entry name" value="HOLIN-LIKE PROTEIN CIDA"/>
    <property type="match status" value="1"/>
</dbReference>
<evidence type="ECO:0000313" key="8">
    <source>
        <dbReference type="Proteomes" id="UP000075763"/>
    </source>
</evidence>
<reference evidence="7 8" key="1">
    <citation type="submission" date="2016-03" db="EMBL/GenBank/DDBJ databases">
        <authorList>
            <person name="Zhang H."/>
            <person name="Liu R."/>
            <person name="Wang M."/>
            <person name="Wang H."/>
            <person name="Wang L."/>
            <person name="Song L."/>
        </authorList>
    </citation>
    <scope>NUCLEOTIDE SEQUENCE [LARGE SCALE GENOMIC DNA]</scope>
    <source>
        <strain evidence="7 8">DSM 16099</strain>
    </source>
</reference>
<dbReference type="PANTHER" id="PTHR33931">
    <property type="entry name" value="HOLIN-LIKE PROTEIN CIDA-RELATED"/>
    <property type="match status" value="1"/>
</dbReference>
<feature type="transmembrane region" description="Helical" evidence="6">
    <location>
        <begin position="87"/>
        <end position="110"/>
    </location>
</feature>
<evidence type="ECO:0000256" key="2">
    <source>
        <dbReference type="ARBA" id="ARBA00022475"/>
    </source>
</evidence>
<keyword evidence="2" id="KW-1003">Cell membrane</keyword>
<gene>
    <name evidence="7" type="ORF">A2I96_06795</name>
</gene>
<dbReference type="Pfam" id="PF03788">
    <property type="entry name" value="LrgA"/>
    <property type="match status" value="1"/>
</dbReference>
<dbReference type="AlphaFoldDB" id="A0ABD4ETH6"/>
<protein>
    <submittedName>
        <fullName evidence="7">Antiholin</fullName>
    </submittedName>
</protein>
<feature type="transmembrane region" description="Helical" evidence="6">
    <location>
        <begin position="28"/>
        <end position="47"/>
    </location>
</feature>
<dbReference type="InterPro" id="IPR005538">
    <property type="entry name" value="LrgA/CidA"/>
</dbReference>
<evidence type="ECO:0000256" key="4">
    <source>
        <dbReference type="ARBA" id="ARBA00022989"/>
    </source>
</evidence>